<keyword evidence="4 7" id="KW-1133">Transmembrane helix</keyword>
<evidence type="ECO:0000256" key="6">
    <source>
        <dbReference type="ARBA" id="ARBA00038076"/>
    </source>
</evidence>
<feature type="transmembrane region" description="Helical" evidence="7">
    <location>
        <begin position="761"/>
        <end position="780"/>
    </location>
</feature>
<dbReference type="GO" id="GO:0005886">
    <property type="term" value="C:plasma membrane"/>
    <property type="evidence" value="ECO:0007669"/>
    <property type="project" value="UniProtKB-SubCell"/>
</dbReference>
<feature type="transmembrane region" description="Helical" evidence="7">
    <location>
        <begin position="251"/>
        <end position="275"/>
    </location>
</feature>
<dbReference type="InterPro" id="IPR003838">
    <property type="entry name" value="ABC3_permease_C"/>
</dbReference>
<feature type="domain" description="ABC3 transporter permease C-terminal" evidence="8">
    <location>
        <begin position="671"/>
        <end position="785"/>
    </location>
</feature>
<evidence type="ECO:0000256" key="3">
    <source>
        <dbReference type="ARBA" id="ARBA00022692"/>
    </source>
</evidence>
<evidence type="ECO:0000259" key="8">
    <source>
        <dbReference type="Pfam" id="PF02687"/>
    </source>
</evidence>
<dbReference type="AlphaFoldDB" id="A0A9D2P7I3"/>
<evidence type="ECO:0000256" key="5">
    <source>
        <dbReference type="ARBA" id="ARBA00023136"/>
    </source>
</evidence>
<keyword evidence="2" id="KW-1003">Cell membrane</keyword>
<dbReference type="Pfam" id="PF02687">
    <property type="entry name" value="FtsX"/>
    <property type="match status" value="2"/>
</dbReference>
<feature type="domain" description="ABC3 transporter permease C-terminal" evidence="8">
    <location>
        <begin position="255"/>
        <end position="352"/>
    </location>
</feature>
<feature type="transmembrane region" description="Helical" evidence="7">
    <location>
        <begin position="668"/>
        <end position="693"/>
    </location>
</feature>
<feature type="transmembrane region" description="Helical" evidence="7">
    <location>
        <begin position="409"/>
        <end position="433"/>
    </location>
</feature>
<feature type="transmembrane region" description="Helical" evidence="7">
    <location>
        <begin position="21"/>
        <end position="48"/>
    </location>
</feature>
<dbReference type="InterPro" id="IPR050250">
    <property type="entry name" value="Macrolide_Exporter_MacB"/>
</dbReference>
<feature type="transmembrane region" description="Helical" evidence="7">
    <location>
        <begin position="306"/>
        <end position="328"/>
    </location>
</feature>
<dbReference type="PANTHER" id="PTHR30572:SF4">
    <property type="entry name" value="ABC TRANSPORTER PERMEASE YTRF"/>
    <property type="match status" value="1"/>
</dbReference>
<protein>
    <submittedName>
        <fullName evidence="9">ABC transporter permease</fullName>
    </submittedName>
</protein>
<accession>A0A9D2P7I3</accession>
<organism evidence="9 10">
    <name type="scientific">Candidatus Mediterraneibacter gallistercoris</name>
    <dbReference type="NCBI Taxonomy" id="2838671"/>
    <lineage>
        <taxon>Bacteria</taxon>
        <taxon>Bacillati</taxon>
        <taxon>Bacillota</taxon>
        <taxon>Clostridia</taxon>
        <taxon>Lachnospirales</taxon>
        <taxon>Lachnospiraceae</taxon>
        <taxon>Mediterraneibacter</taxon>
    </lineage>
</organism>
<evidence type="ECO:0000256" key="4">
    <source>
        <dbReference type="ARBA" id="ARBA00022989"/>
    </source>
</evidence>
<dbReference type="PANTHER" id="PTHR30572">
    <property type="entry name" value="MEMBRANE COMPONENT OF TRANSPORTER-RELATED"/>
    <property type="match status" value="1"/>
</dbReference>
<gene>
    <name evidence="9" type="ORF">H9756_08870</name>
</gene>
<evidence type="ECO:0000256" key="1">
    <source>
        <dbReference type="ARBA" id="ARBA00004651"/>
    </source>
</evidence>
<evidence type="ECO:0000313" key="10">
    <source>
        <dbReference type="Proteomes" id="UP000823895"/>
    </source>
</evidence>
<evidence type="ECO:0000256" key="7">
    <source>
        <dbReference type="SAM" id="Phobius"/>
    </source>
</evidence>
<dbReference type="EMBL" id="DWWI01000186">
    <property type="protein sequence ID" value="HJC43773.1"/>
    <property type="molecule type" value="Genomic_DNA"/>
</dbReference>
<evidence type="ECO:0000256" key="2">
    <source>
        <dbReference type="ARBA" id="ARBA00022475"/>
    </source>
</evidence>
<proteinExistence type="inferred from homology"/>
<name>A0A9D2P7I3_9FIRM</name>
<comment type="similarity">
    <text evidence="6">Belongs to the ABC-4 integral membrane protein family.</text>
</comment>
<dbReference type="Proteomes" id="UP000823895">
    <property type="component" value="Unassembled WGS sequence"/>
</dbReference>
<dbReference type="GO" id="GO:0022857">
    <property type="term" value="F:transmembrane transporter activity"/>
    <property type="evidence" value="ECO:0007669"/>
    <property type="project" value="TreeGrafter"/>
</dbReference>
<keyword evidence="5 7" id="KW-0472">Membrane</keyword>
<evidence type="ECO:0000313" key="9">
    <source>
        <dbReference type="EMBL" id="HJC43773.1"/>
    </source>
</evidence>
<reference evidence="9" key="1">
    <citation type="journal article" date="2021" name="PeerJ">
        <title>Extensive microbial diversity within the chicken gut microbiome revealed by metagenomics and culture.</title>
        <authorList>
            <person name="Gilroy R."/>
            <person name="Ravi A."/>
            <person name="Getino M."/>
            <person name="Pursley I."/>
            <person name="Horton D.L."/>
            <person name="Alikhan N.F."/>
            <person name="Baker D."/>
            <person name="Gharbi K."/>
            <person name="Hall N."/>
            <person name="Watson M."/>
            <person name="Adriaenssens E.M."/>
            <person name="Foster-Nyarko E."/>
            <person name="Jarju S."/>
            <person name="Secka A."/>
            <person name="Antonio M."/>
            <person name="Oren A."/>
            <person name="Chaudhuri R.R."/>
            <person name="La Ragione R."/>
            <person name="Hildebrand F."/>
            <person name="Pallen M.J."/>
        </authorList>
    </citation>
    <scope>NUCLEOTIDE SEQUENCE</scope>
    <source>
        <strain evidence="9">CHK165-2605</strain>
    </source>
</reference>
<sequence>MKLDKNNNGKILFRIAKNNLLSRPLASILSLLSIILASTLVLTVALYLTGTEEAEQRILDNMQHVMYMNVTEEQVSEIASDEKTEMTVPYKPCDTEFEVDGVRFNLVYYDSIEEGIRTYILSEGDAPERYNEIVVDKAFMSALGKEASIGTTLTLDLNGRTEDFIICGYTDDHYSTLNHPVRVSRAFADQSPEMKEIPYTALVRLSGASDMPVSTFTTAVYQIALDYGVERADVNINGKFEESLQDGNTSFYAIFFLSAVIALACGIVIYSIFYLSVTSRVQQIGQFLTIGMTQKQVRKMIRREGLLLNLISIPVSLLMSGIISLILLPDGWDVRNFCLLGAVFSILSIVIVQISIGKPASIASKVSPIEASRSSFSGDESTDDKKVGHHRLTPFRLALMSNRNSRKKWRFTSVSLAFGGILFMVAAVWISAWDDEAYSRQNSFQDSEYHISYLYDHSYPRTYGITDMQLTDHLSQELREEIEAIPHVKSVHVEQEAFGNISYQGATFLQSFSPLTAESEEYFQLDAKGNSTYEYMAEHDAILITDKDFSENINGITFIPGEKITLNYFDGKEHTVELEIAAVSSEGVRTNTDRPTFFMTDQTMKKLWGNMNTASTFYITAENYEENGDAVENAIRNLTDRYSDLSLWTLREQKIEDSAAIAQQKAQIYGISVFLILFGIFNLINTVLSSIASRRKELSMLESVGMQQKQIVSMLFYENLLHMIPNMLVTLIAGTLAGYGFISFMQKSAGYLTFQFPVIPAILYCICLIFLPLVASALCLRMQNKVSLVDRIKYTE</sequence>
<reference evidence="9" key="2">
    <citation type="submission" date="2021-04" db="EMBL/GenBank/DDBJ databases">
        <authorList>
            <person name="Gilroy R."/>
        </authorList>
    </citation>
    <scope>NUCLEOTIDE SEQUENCE</scope>
    <source>
        <strain evidence="9">CHK165-2605</strain>
    </source>
</reference>
<keyword evidence="3 7" id="KW-0812">Transmembrane</keyword>
<feature type="transmembrane region" description="Helical" evidence="7">
    <location>
        <begin position="334"/>
        <end position="356"/>
    </location>
</feature>
<feature type="transmembrane region" description="Helical" evidence="7">
    <location>
        <begin position="714"/>
        <end position="741"/>
    </location>
</feature>
<comment type="subcellular location">
    <subcellularLocation>
        <location evidence="1">Cell membrane</location>
        <topology evidence="1">Multi-pass membrane protein</topology>
    </subcellularLocation>
</comment>
<comment type="caution">
    <text evidence="9">The sequence shown here is derived from an EMBL/GenBank/DDBJ whole genome shotgun (WGS) entry which is preliminary data.</text>
</comment>